<dbReference type="Proteomes" id="UP001283361">
    <property type="component" value="Unassembled WGS sequence"/>
</dbReference>
<organism evidence="1 2">
    <name type="scientific">Elysia crispata</name>
    <name type="common">lettuce slug</name>
    <dbReference type="NCBI Taxonomy" id="231223"/>
    <lineage>
        <taxon>Eukaryota</taxon>
        <taxon>Metazoa</taxon>
        <taxon>Spiralia</taxon>
        <taxon>Lophotrochozoa</taxon>
        <taxon>Mollusca</taxon>
        <taxon>Gastropoda</taxon>
        <taxon>Heterobranchia</taxon>
        <taxon>Euthyneura</taxon>
        <taxon>Panpulmonata</taxon>
        <taxon>Sacoglossa</taxon>
        <taxon>Placobranchoidea</taxon>
        <taxon>Plakobranchidae</taxon>
        <taxon>Elysia</taxon>
    </lineage>
</organism>
<dbReference type="EMBL" id="JAWDGP010004969">
    <property type="protein sequence ID" value="KAK3760661.1"/>
    <property type="molecule type" value="Genomic_DNA"/>
</dbReference>
<name>A0AAE0Z203_9GAST</name>
<accession>A0AAE0Z203</accession>
<evidence type="ECO:0000313" key="1">
    <source>
        <dbReference type="EMBL" id="KAK3760661.1"/>
    </source>
</evidence>
<sequence>MWQVRRTGGDERTEVGGRSLGWRINENCRFLLLSRIVRAWIQCLPGMWFVCVAGGGSEAHYCVLGGCLSNSSSLTPPYLVCPPTVSLQCWSSKVVNTNAYTHHVLGSQTLDIFERIAGLESSQFRSPVMGRAGPQGGRSIPGPPAIFAQWRLARDTGWIMLGPPQGVDSIT</sequence>
<protein>
    <submittedName>
        <fullName evidence="1">Uncharacterized protein</fullName>
    </submittedName>
</protein>
<keyword evidence="2" id="KW-1185">Reference proteome</keyword>
<dbReference type="AlphaFoldDB" id="A0AAE0Z203"/>
<evidence type="ECO:0000313" key="2">
    <source>
        <dbReference type="Proteomes" id="UP001283361"/>
    </source>
</evidence>
<comment type="caution">
    <text evidence="1">The sequence shown here is derived from an EMBL/GenBank/DDBJ whole genome shotgun (WGS) entry which is preliminary data.</text>
</comment>
<gene>
    <name evidence="1" type="ORF">RRG08_058659</name>
</gene>
<reference evidence="1" key="1">
    <citation type="journal article" date="2023" name="G3 (Bethesda)">
        <title>A reference genome for the long-term kleptoplast-retaining sea slug Elysia crispata morphotype clarki.</title>
        <authorList>
            <person name="Eastman K.E."/>
            <person name="Pendleton A.L."/>
            <person name="Shaikh M.A."/>
            <person name="Suttiyut T."/>
            <person name="Ogas R."/>
            <person name="Tomko P."/>
            <person name="Gavelis G."/>
            <person name="Widhalm J.R."/>
            <person name="Wisecaver J.H."/>
        </authorList>
    </citation>
    <scope>NUCLEOTIDE SEQUENCE</scope>
    <source>
        <strain evidence="1">ECLA1</strain>
    </source>
</reference>
<proteinExistence type="predicted"/>